<dbReference type="Pfam" id="PF01471">
    <property type="entry name" value="PG_binding_1"/>
    <property type="match status" value="2"/>
</dbReference>
<comment type="caution">
    <text evidence="4">The sequence shown here is derived from an EMBL/GenBank/DDBJ whole genome shotgun (WGS) entry which is preliminary data.</text>
</comment>
<dbReference type="Gene3D" id="1.10.101.10">
    <property type="entry name" value="PGBD-like superfamily/PGBD"/>
    <property type="match status" value="2"/>
</dbReference>
<dbReference type="PANTHER" id="PTHR30404">
    <property type="entry name" value="N-ACETYLMURAMOYL-L-ALANINE AMIDASE"/>
    <property type="match status" value="1"/>
</dbReference>
<dbReference type="GO" id="GO:0030288">
    <property type="term" value="C:outer membrane-bounded periplasmic space"/>
    <property type="evidence" value="ECO:0007669"/>
    <property type="project" value="TreeGrafter"/>
</dbReference>
<dbReference type="SUPFAM" id="SSF53187">
    <property type="entry name" value="Zn-dependent exopeptidases"/>
    <property type="match status" value="1"/>
</dbReference>
<dbReference type="PANTHER" id="PTHR30404:SF0">
    <property type="entry name" value="N-ACETYLMURAMOYL-L-ALANINE AMIDASE AMIC"/>
    <property type="match status" value="1"/>
</dbReference>
<evidence type="ECO:0000259" key="3">
    <source>
        <dbReference type="SMART" id="SM00646"/>
    </source>
</evidence>
<dbReference type="GO" id="GO:0009253">
    <property type="term" value="P:peptidoglycan catabolic process"/>
    <property type="evidence" value="ECO:0007669"/>
    <property type="project" value="InterPro"/>
</dbReference>
<evidence type="ECO:0000256" key="1">
    <source>
        <dbReference type="ARBA" id="ARBA00022801"/>
    </source>
</evidence>
<dbReference type="InterPro" id="IPR002477">
    <property type="entry name" value="Peptidoglycan-bd-like"/>
</dbReference>
<dbReference type="Gene3D" id="3.40.630.40">
    <property type="entry name" value="Zn-dependent exopeptidases"/>
    <property type="match status" value="1"/>
</dbReference>
<reference evidence="4" key="1">
    <citation type="journal article" date="2014" name="Int. J. Syst. Evol. Microbiol.">
        <title>Complete genome sequence of Corynebacterium casei LMG S-19264T (=DSM 44701T), isolated from a smear-ripened cheese.</title>
        <authorList>
            <consortium name="US DOE Joint Genome Institute (JGI-PGF)"/>
            <person name="Walter F."/>
            <person name="Albersmeier A."/>
            <person name="Kalinowski J."/>
            <person name="Ruckert C."/>
        </authorList>
    </citation>
    <scope>NUCLEOTIDE SEQUENCE</scope>
    <source>
        <strain evidence="4">CCM 7905</strain>
    </source>
</reference>
<dbReference type="Pfam" id="PF01520">
    <property type="entry name" value="Amidase_3"/>
    <property type="match status" value="1"/>
</dbReference>
<keyword evidence="5" id="KW-1185">Reference proteome</keyword>
<proteinExistence type="predicted"/>
<gene>
    <name evidence="4" type="ORF">GCM10007304_01650</name>
</gene>
<feature type="domain" description="MurNAc-LAA" evidence="3">
    <location>
        <begin position="274"/>
        <end position="389"/>
    </location>
</feature>
<reference evidence="4" key="2">
    <citation type="submission" date="2020-09" db="EMBL/GenBank/DDBJ databases">
        <authorList>
            <person name="Sun Q."/>
            <person name="Sedlacek I."/>
        </authorList>
    </citation>
    <scope>NUCLEOTIDE SEQUENCE</scope>
    <source>
        <strain evidence="4">CCM 7905</strain>
    </source>
</reference>
<dbReference type="GO" id="GO:0008745">
    <property type="term" value="F:N-acetylmuramoyl-L-alanine amidase activity"/>
    <property type="evidence" value="ECO:0007669"/>
    <property type="project" value="InterPro"/>
</dbReference>
<dbReference type="AlphaFoldDB" id="A0A917CLN3"/>
<dbReference type="SMART" id="SM00646">
    <property type="entry name" value="Ami_3"/>
    <property type="match status" value="1"/>
</dbReference>
<dbReference type="SUPFAM" id="SSF47090">
    <property type="entry name" value="PGBD-like"/>
    <property type="match status" value="2"/>
</dbReference>
<dbReference type="CDD" id="cd02696">
    <property type="entry name" value="MurNAc-LAA"/>
    <property type="match status" value="1"/>
</dbReference>
<protein>
    <submittedName>
        <fullName evidence="4">N-acetylmuramoyl-L-alanine amidase</fullName>
    </submittedName>
</protein>
<dbReference type="InterPro" id="IPR050695">
    <property type="entry name" value="N-acetylmuramoyl_amidase_3"/>
</dbReference>
<evidence type="ECO:0000256" key="2">
    <source>
        <dbReference type="SAM" id="MobiDB-lite"/>
    </source>
</evidence>
<organism evidence="4 5">
    <name type="scientific">Rhodococcoides trifolii</name>
    <dbReference type="NCBI Taxonomy" id="908250"/>
    <lineage>
        <taxon>Bacteria</taxon>
        <taxon>Bacillati</taxon>
        <taxon>Actinomycetota</taxon>
        <taxon>Actinomycetes</taxon>
        <taxon>Mycobacteriales</taxon>
        <taxon>Nocardiaceae</taxon>
        <taxon>Rhodococcoides</taxon>
    </lineage>
</organism>
<name>A0A917CLN3_9NOCA</name>
<dbReference type="Proteomes" id="UP000654257">
    <property type="component" value="Unassembled WGS sequence"/>
</dbReference>
<dbReference type="InterPro" id="IPR036365">
    <property type="entry name" value="PGBD-like_sf"/>
</dbReference>
<accession>A0A917CLN3</accession>
<dbReference type="EMBL" id="BMCU01000001">
    <property type="protein sequence ID" value="GGF91359.1"/>
    <property type="molecule type" value="Genomic_DNA"/>
</dbReference>
<keyword evidence="1" id="KW-0378">Hydrolase</keyword>
<dbReference type="InterPro" id="IPR036366">
    <property type="entry name" value="PGBDSf"/>
</dbReference>
<evidence type="ECO:0000313" key="5">
    <source>
        <dbReference type="Proteomes" id="UP000654257"/>
    </source>
</evidence>
<sequence length="420" mass="45432">MEDNFCDNRRMRPSGGRSEGKGLASMHSLRRGDRGPAVAELRDTLVGLGYLTVPNGDGGTESPWTEPDPLYDLRMDQAVRAFQQHRGLLVDGVVDPATYRSIREASYRLGARTLIYQLSAPLYGDDVATLQTRLQDLGFYNGRVDGFFGPQTHDGLSSFQREIGLSPDGICGPATLRSLELLGARVTGGSPHAISEEELVRRSGPQLTGKRIVIDPGLGGDQIGAVVAATDGSVTEESILWDLASRLEGRMAATGMETYLSRSRSSNPTDAERAEIANTIGADLLISLRSSTHNSPEARGVASFHFGNSHGSASLIGQVLTGYVQREIVARTPLQDCRSHGRTWDLLRMTNMPTIQIDVGYLSNESDAEVLTDPRSRDVIAEAILVAVKRLYLLGQDDQPTGTFTFAELLAYELAAAPQS</sequence>
<feature type="region of interest" description="Disordered" evidence="2">
    <location>
        <begin position="1"/>
        <end position="29"/>
    </location>
</feature>
<feature type="compositionally biased region" description="Basic and acidic residues" evidence="2">
    <location>
        <begin position="1"/>
        <end position="10"/>
    </location>
</feature>
<dbReference type="InterPro" id="IPR002508">
    <property type="entry name" value="MurNAc-LAA_cat"/>
</dbReference>
<evidence type="ECO:0000313" key="4">
    <source>
        <dbReference type="EMBL" id="GGF91359.1"/>
    </source>
</evidence>